<dbReference type="GO" id="GO:0003700">
    <property type="term" value="F:DNA-binding transcription factor activity"/>
    <property type="evidence" value="ECO:0007669"/>
    <property type="project" value="InterPro"/>
</dbReference>
<dbReference type="EMBL" id="AP022601">
    <property type="protein sequence ID" value="BBY94580.1"/>
    <property type="molecule type" value="Genomic_DNA"/>
</dbReference>
<dbReference type="GO" id="GO:0006950">
    <property type="term" value="P:response to stress"/>
    <property type="evidence" value="ECO:0007669"/>
    <property type="project" value="TreeGrafter"/>
</dbReference>
<keyword evidence="3" id="KW-1185">Reference proteome</keyword>
<dbReference type="AlphaFoldDB" id="A0A9W4BB99"/>
<evidence type="ECO:0000313" key="3">
    <source>
        <dbReference type="Proteomes" id="UP000465785"/>
    </source>
</evidence>
<proteinExistence type="predicted"/>
<dbReference type="KEGG" id="mgau:MGALJ_42490"/>
<dbReference type="Pfam" id="PF01047">
    <property type="entry name" value="MarR"/>
    <property type="match status" value="1"/>
</dbReference>
<dbReference type="RefSeq" id="WP_163732398.1">
    <property type="nucleotide sequence ID" value="NZ_AP022601.1"/>
</dbReference>
<feature type="domain" description="HTH marR-type" evidence="1">
    <location>
        <begin position="10"/>
        <end position="144"/>
    </location>
</feature>
<accession>A0A9W4BB99</accession>
<dbReference type="PANTHER" id="PTHR33164">
    <property type="entry name" value="TRANSCRIPTIONAL REGULATOR, MARR FAMILY"/>
    <property type="match status" value="1"/>
</dbReference>
<gene>
    <name evidence="2" type="ORF">MGALJ_42490</name>
</gene>
<reference evidence="2 3" key="1">
    <citation type="journal article" date="2019" name="Emerg. Microbes Infect.">
        <title>Comprehensive subspecies identification of 175 nontuberculous mycobacteria species based on 7547 genomic profiles.</title>
        <authorList>
            <person name="Matsumoto Y."/>
            <person name="Kinjo T."/>
            <person name="Motooka D."/>
            <person name="Nabeya D."/>
            <person name="Jung N."/>
            <person name="Uechi K."/>
            <person name="Horii T."/>
            <person name="Iida T."/>
            <person name="Fujita J."/>
            <person name="Nakamura S."/>
        </authorList>
    </citation>
    <scope>NUCLEOTIDE SEQUENCE [LARGE SCALE GENOMIC DNA]</scope>
    <source>
        <strain evidence="2 3">JCM 6399</strain>
    </source>
</reference>
<name>A0A9W4BB99_9MYCO</name>
<dbReference type="SMART" id="SM00347">
    <property type="entry name" value="HTH_MARR"/>
    <property type="match status" value="1"/>
</dbReference>
<dbReference type="InterPro" id="IPR036388">
    <property type="entry name" value="WH-like_DNA-bd_sf"/>
</dbReference>
<organism evidence="2 3">
    <name type="scientific">Mycobacterium gallinarum</name>
    <dbReference type="NCBI Taxonomy" id="39689"/>
    <lineage>
        <taxon>Bacteria</taxon>
        <taxon>Bacillati</taxon>
        <taxon>Actinomycetota</taxon>
        <taxon>Actinomycetes</taxon>
        <taxon>Mycobacteriales</taxon>
        <taxon>Mycobacteriaceae</taxon>
        <taxon>Mycobacterium</taxon>
    </lineage>
</organism>
<dbReference type="InterPro" id="IPR039422">
    <property type="entry name" value="MarR/SlyA-like"/>
</dbReference>
<dbReference type="InterPro" id="IPR036390">
    <property type="entry name" value="WH_DNA-bd_sf"/>
</dbReference>
<dbReference type="Proteomes" id="UP000465785">
    <property type="component" value="Chromosome"/>
</dbReference>
<dbReference type="PROSITE" id="PS50995">
    <property type="entry name" value="HTH_MARR_2"/>
    <property type="match status" value="1"/>
</dbReference>
<protein>
    <recommendedName>
        <fullName evidence="1">HTH marR-type domain-containing protein</fullName>
    </recommendedName>
</protein>
<evidence type="ECO:0000259" key="1">
    <source>
        <dbReference type="PROSITE" id="PS50995"/>
    </source>
</evidence>
<sequence length="158" mass="17085">MAEHNNSRVSADQVESVLRASRALVGITAASIAEVDDVVTVPQLRVMMMLATRGPLNLGGVAVGLGVAPSNASRICDRLLKLGIVDRRDDPSDRRQLELTLTADGSALIERVIRHRRTAIRRILRKLASTQRDQLAAALDDFATAAGEPVAEHDRAFI</sequence>
<dbReference type="Gene3D" id="1.10.10.10">
    <property type="entry name" value="Winged helix-like DNA-binding domain superfamily/Winged helix DNA-binding domain"/>
    <property type="match status" value="1"/>
</dbReference>
<dbReference type="PANTHER" id="PTHR33164:SF94">
    <property type="entry name" value="TRANSCRIPTIONAL REGULATORY PROTEIN-RELATED"/>
    <property type="match status" value="1"/>
</dbReference>
<evidence type="ECO:0000313" key="2">
    <source>
        <dbReference type="EMBL" id="BBY94580.1"/>
    </source>
</evidence>
<dbReference type="InterPro" id="IPR000835">
    <property type="entry name" value="HTH_MarR-typ"/>
</dbReference>
<dbReference type="SUPFAM" id="SSF46785">
    <property type="entry name" value="Winged helix' DNA-binding domain"/>
    <property type="match status" value="1"/>
</dbReference>